<dbReference type="Gene3D" id="1.25.40.10">
    <property type="entry name" value="Tetratricopeptide repeat domain"/>
    <property type="match status" value="2"/>
</dbReference>
<name>A0A3D8TV88_9LIST</name>
<dbReference type="PROSITE" id="PS50943">
    <property type="entry name" value="HTH_CROC1"/>
    <property type="match status" value="1"/>
</dbReference>
<feature type="domain" description="HTH cro/C1-type" evidence="1">
    <location>
        <begin position="31"/>
        <end position="59"/>
    </location>
</feature>
<dbReference type="Gene3D" id="1.10.260.40">
    <property type="entry name" value="lambda repressor-like DNA-binding domains"/>
    <property type="match status" value="1"/>
</dbReference>
<protein>
    <recommendedName>
        <fullName evidence="1">HTH cro/C1-type domain-containing protein</fullName>
    </recommendedName>
</protein>
<accession>A0A3D8TV88</accession>
<dbReference type="Proteomes" id="UP000257055">
    <property type="component" value="Unassembled WGS sequence"/>
</dbReference>
<dbReference type="InterPro" id="IPR010982">
    <property type="entry name" value="Lambda_DNA-bd_dom_sf"/>
</dbReference>
<evidence type="ECO:0000313" key="3">
    <source>
        <dbReference type="Proteomes" id="UP000257055"/>
    </source>
</evidence>
<dbReference type="EMBL" id="LARY01000001">
    <property type="protein sequence ID" value="RDX02709.1"/>
    <property type="molecule type" value="Genomic_DNA"/>
</dbReference>
<organism evidence="2 3">
    <name type="scientific">Listeria kieliensis</name>
    <dbReference type="NCBI Taxonomy" id="1621700"/>
    <lineage>
        <taxon>Bacteria</taxon>
        <taxon>Bacillati</taxon>
        <taxon>Bacillota</taxon>
        <taxon>Bacilli</taxon>
        <taxon>Bacillales</taxon>
        <taxon>Listeriaceae</taxon>
        <taxon>Listeria</taxon>
    </lineage>
</organism>
<comment type="caution">
    <text evidence="2">The sequence shown here is derived from an EMBL/GenBank/DDBJ whole genome shotgun (WGS) entry which is preliminary data.</text>
</comment>
<dbReference type="SMART" id="SM00530">
    <property type="entry name" value="HTH_XRE"/>
    <property type="match status" value="1"/>
</dbReference>
<dbReference type="InterPro" id="IPR001387">
    <property type="entry name" value="Cro/C1-type_HTH"/>
</dbReference>
<gene>
    <name evidence="2" type="ORF">UR08_04165</name>
</gene>
<dbReference type="CDD" id="cd00093">
    <property type="entry name" value="HTH_XRE"/>
    <property type="match status" value="1"/>
</dbReference>
<dbReference type="InterPro" id="IPR011990">
    <property type="entry name" value="TPR-like_helical_dom_sf"/>
</dbReference>
<dbReference type="GO" id="GO:0003677">
    <property type="term" value="F:DNA binding"/>
    <property type="evidence" value="ECO:0007669"/>
    <property type="project" value="InterPro"/>
</dbReference>
<evidence type="ECO:0000313" key="2">
    <source>
        <dbReference type="EMBL" id="RDX02709.1"/>
    </source>
</evidence>
<keyword evidence="3" id="KW-1185">Reference proteome</keyword>
<dbReference type="AlphaFoldDB" id="A0A3D8TV88"/>
<proteinExistence type="predicted"/>
<sequence length="426" mass="49940">MLKERINFLIDKKGMTRKELVSGLITLPHFSNILTGRYILAEDLAASFAKKLDVSTDYLLKAEDVSNHILKGTDEIVNQMIAFSDIDETYVATLPRESDALVFELASKLMTACFYQSMNDQDNYSDLHMDYLNFYLKEFPDREIRQLPAPLKKAFYFYKMQVLRSKAEYEAANTYCQQLLPLLTENLEAWIAVKKIEIEILLTLKRFELAKKQLNEALRQIQLKNFKSHLPSLYILQSNYYFYLGLYEEALVSLSKAEENLLYLDHAHIGDYQVMIFNNRIVMLIKTKQLMEAKKESERFNDFLQQQTQIEKTFFTLILLYQADIALLGKQFDQLSSLIQTLEHAPRTDDQTYALHFYKSQLALEQKNYEFAQEQAESCIDYFEHNPIVERLVALYEVLGICAEQKRQYKKSSDMYKKIVQLLKES</sequence>
<dbReference type="SUPFAM" id="SSF48452">
    <property type="entry name" value="TPR-like"/>
    <property type="match status" value="2"/>
</dbReference>
<reference evidence="3" key="1">
    <citation type="submission" date="2015-04" db="EMBL/GenBank/DDBJ databases">
        <authorList>
            <person name="Schardt J."/>
            <person name="Mueller-Herbst S."/>
            <person name="Scherer S."/>
            <person name="Huptas C."/>
        </authorList>
    </citation>
    <scope>NUCLEOTIDE SEQUENCE [LARGE SCALE GENOMIC DNA]</scope>
    <source>
        <strain evidence="3">Kiel-L1</strain>
    </source>
</reference>
<evidence type="ECO:0000259" key="1">
    <source>
        <dbReference type="PROSITE" id="PS50943"/>
    </source>
</evidence>
<dbReference type="RefSeq" id="WP_115752398.1">
    <property type="nucleotide sequence ID" value="NZ_LARY01000001.1"/>
</dbReference>